<dbReference type="PROSITE" id="PS51462">
    <property type="entry name" value="NUDIX"/>
    <property type="match status" value="1"/>
</dbReference>
<feature type="domain" description="Nudix hydrolase" evidence="3">
    <location>
        <begin position="9"/>
        <end position="138"/>
    </location>
</feature>
<dbReference type="Gene3D" id="3.90.79.10">
    <property type="entry name" value="Nucleoside Triphosphate Pyrophosphohydrolase"/>
    <property type="match status" value="1"/>
</dbReference>
<reference evidence="4" key="1">
    <citation type="submission" date="2021-04" db="EMBL/GenBank/DDBJ databases">
        <title>Phylogenetic analysis of Acidobacteriaceae.</title>
        <authorList>
            <person name="Qiu L."/>
            <person name="Zhang Q."/>
        </authorList>
    </citation>
    <scope>NUCLEOTIDE SEQUENCE</scope>
    <source>
        <strain evidence="4">DSM 25168</strain>
    </source>
</reference>
<evidence type="ECO:0000313" key="4">
    <source>
        <dbReference type="EMBL" id="UWZ83228.1"/>
    </source>
</evidence>
<dbReference type="Proteomes" id="UP001059380">
    <property type="component" value="Chromosome"/>
</dbReference>
<keyword evidence="5" id="KW-1185">Reference proteome</keyword>
<dbReference type="AlphaFoldDB" id="A0A9J7BK05"/>
<dbReference type="PANTHER" id="PTHR43736">
    <property type="entry name" value="ADP-RIBOSE PYROPHOSPHATASE"/>
    <property type="match status" value="1"/>
</dbReference>
<comment type="similarity">
    <text evidence="2">Belongs to the Nudix hydrolase family.</text>
</comment>
<dbReference type="PANTHER" id="PTHR43736:SF1">
    <property type="entry name" value="DIHYDRONEOPTERIN TRIPHOSPHATE DIPHOSPHATASE"/>
    <property type="match status" value="1"/>
</dbReference>
<dbReference type="SUPFAM" id="SSF55811">
    <property type="entry name" value="Nudix"/>
    <property type="match status" value="1"/>
</dbReference>
<gene>
    <name evidence="4" type="ORF">MOP44_21990</name>
</gene>
<dbReference type="InterPro" id="IPR015797">
    <property type="entry name" value="NUDIX_hydrolase-like_dom_sf"/>
</dbReference>
<dbReference type="InterPro" id="IPR020084">
    <property type="entry name" value="NUDIX_hydrolase_CS"/>
</dbReference>
<proteinExistence type="inferred from homology"/>
<dbReference type="PROSITE" id="PS00893">
    <property type="entry name" value="NUDIX_BOX"/>
    <property type="match status" value="1"/>
</dbReference>
<dbReference type="RefSeq" id="WP_260792562.1">
    <property type="nucleotide sequence ID" value="NZ_CP093313.1"/>
</dbReference>
<dbReference type="EMBL" id="CP093313">
    <property type="protein sequence ID" value="UWZ83228.1"/>
    <property type="molecule type" value="Genomic_DNA"/>
</dbReference>
<dbReference type="InterPro" id="IPR000086">
    <property type="entry name" value="NUDIX_hydrolase_dom"/>
</dbReference>
<dbReference type="InterPro" id="IPR020476">
    <property type="entry name" value="Nudix_hydrolase"/>
</dbReference>
<keyword evidence="1 2" id="KW-0378">Hydrolase</keyword>
<dbReference type="PRINTS" id="PR00502">
    <property type="entry name" value="NUDIXFAMILY"/>
</dbReference>
<accession>A0A9J7BK05</accession>
<evidence type="ECO:0000259" key="3">
    <source>
        <dbReference type="PROSITE" id="PS51462"/>
    </source>
</evidence>
<evidence type="ECO:0000256" key="1">
    <source>
        <dbReference type="ARBA" id="ARBA00022801"/>
    </source>
</evidence>
<dbReference type="CDD" id="cd04673">
    <property type="entry name" value="NUDIX_ADPRase"/>
    <property type="match status" value="1"/>
</dbReference>
<evidence type="ECO:0000313" key="5">
    <source>
        <dbReference type="Proteomes" id="UP001059380"/>
    </source>
</evidence>
<dbReference type="KEGG" id="orp:MOP44_21990"/>
<dbReference type="Pfam" id="PF00293">
    <property type="entry name" value="NUDIX"/>
    <property type="match status" value="1"/>
</dbReference>
<protein>
    <submittedName>
        <fullName evidence="4">NUDIX hydrolase</fullName>
    </submittedName>
</protein>
<dbReference type="GO" id="GO:0016787">
    <property type="term" value="F:hydrolase activity"/>
    <property type="evidence" value="ECO:0007669"/>
    <property type="project" value="UniProtKB-KW"/>
</dbReference>
<sequence length="152" mass="17204">MLQREYPLSPLVGVGAVIVQEGRVLLVQRGREPMKGRWTIPGGLIEIGESLLEAVVRETREETGLDIEPIELVELLDRIHREEGRVRYHYVIADYLCRVTGGTLAAADDAAAVRWVERAEWNSHSAVAIDPITVRIIEAAWQRARQLEEENR</sequence>
<evidence type="ECO:0000256" key="2">
    <source>
        <dbReference type="RuleBase" id="RU003476"/>
    </source>
</evidence>
<name>A0A9J7BK05_9BACT</name>
<organism evidence="4 5">
    <name type="scientific">Occallatibacter riparius</name>
    <dbReference type="NCBI Taxonomy" id="1002689"/>
    <lineage>
        <taxon>Bacteria</taxon>
        <taxon>Pseudomonadati</taxon>
        <taxon>Acidobacteriota</taxon>
        <taxon>Terriglobia</taxon>
        <taxon>Terriglobales</taxon>
        <taxon>Acidobacteriaceae</taxon>
        <taxon>Occallatibacter</taxon>
    </lineage>
</organism>